<proteinExistence type="predicted"/>
<comment type="caution">
    <text evidence="1">The sequence shown here is derived from an EMBL/GenBank/DDBJ whole genome shotgun (WGS) entry which is preliminary data.</text>
</comment>
<organism evidence="1 2">
    <name type="scientific">Desulfomonile tiedjei</name>
    <dbReference type="NCBI Taxonomy" id="2358"/>
    <lineage>
        <taxon>Bacteria</taxon>
        <taxon>Pseudomonadati</taxon>
        <taxon>Thermodesulfobacteriota</taxon>
        <taxon>Desulfomonilia</taxon>
        <taxon>Desulfomonilales</taxon>
        <taxon>Desulfomonilaceae</taxon>
        <taxon>Desulfomonile</taxon>
    </lineage>
</organism>
<evidence type="ECO:0000313" key="1">
    <source>
        <dbReference type="EMBL" id="MBI5251370.1"/>
    </source>
</evidence>
<accession>A0A9D6Z4W6</accession>
<protein>
    <submittedName>
        <fullName evidence="1">Uncharacterized protein</fullName>
    </submittedName>
</protein>
<sequence>MAATKKISAKAIMTDLKAGVSDSELMSKYGISFQGLQDLFGKLIEAGLATQAYFEKRAATQIEGRKEETVRTCPYCGYSSMDQFSECPRCRQDVSEWLDTMELTKILTKTFE</sequence>
<reference evidence="1" key="1">
    <citation type="submission" date="2020-07" db="EMBL/GenBank/DDBJ databases">
        <title>Huge and variable diversity of episymbiotic CPR bacteria and DPANN archaea in groundwater ecosystems.</title>
        <authorList>
            <person name="He C.Y."/>
            <person name="Keren R."/>
            <person name="Whittaker M."/>
            <person name="Farag I.F."/>
            <person name="Doudna J."/>
            <person name="Cate J.H.D."/>
            <person name="Banfield J.F."/>
        </authorList>
    </citation>
    <scope>NUCLEOTIDE SEQUENCE</scope>
    <source>
        <strain evidence="1">NC_groundwater_1664_Pr3_B-0.1um_52_9</strain>
    </source>
</reference>
<dbReference type="EMBL" id="JACRDE010000468">
    <property type="protein sequence ID" value="MBI5251370.1"/>
    <property type="molecule type" value="Genomic_DNA"/>
</dbReference>
<gene>
    <name evidence="1" type="ORF">HY912_17920</name>
</gene>
<name>A0A9D6Z4W6_9BACT</name>
<dbReference type="AlphaFoldDB" id="A0A9D6Z4W6"/>
<dbReference type="Proteomes" id="UP000807825">
    <property type="component" value="Unassembled WGS sequence"/>
</dbReference>
<evidence type="ECO:0000313" key="2">
    <source>
        <dbReference type="Proteomes" id="UP000807825"/>
    </source>
</evidence>